<evidence type="ECO:0000256" key="3">
    <source>
        <dbReference type="ARBA" id="ARBA00022458"/>
    </source>
</evidence>
<evidence type="ECO:0000256" key="8">
    <source>
        <dbReference type="ARBA" id="ARBA00022989"/>
    </source>
</evidence>
<gene>
    <name evidence="14" type="ORF">METZ01_LOCUS39866</name>
</gene>
<dbReference type="InterPro" id="IPR020841">
    <property type="entry name" value="PKS_Beta-ketoAc_synthase_dom"/>
</dbReference>
<dbReference type="InterPro" id="IPR014030">
    <property type="entry name" value="Ketoacyl_synth_N"/>
</dbReference>
<keyword evidence="3" id="KW-0536">Nodulation</keyword>
<evidence type="ECO:0000313" key="14">
    <source>
        <dbReference type="EMBL" id="SUZ87012.1"/>
    </source>
</evidence>
<keyword evidence="7" id="KW-0812">Transmembrane</keyword>
<dbReference type="Pfam" id="PF02801">
    <property type="entry name" value="Ketoacyl-synt_C"/>
    <property type="match status" value="1"/>
</dbReference>
<evidence type="ECO:0000256" key="12">
    <source>
        <dbReference type="ARBA" id="ARBA00041756"/>
    </source>
</evidence>
<evidence type="ECO:0000256" key="7">
    <source>
        <dbReference type="ARBA" id="ARBA00022692"/>
    </source>
</evidence>
<evidence type="ECO:0000256" key="10">
    <source>
        <dbReference type="ARBA" id="ARBA00037576"/>
    </source>
</evidence>
<reference evidence="14" key="1">
    <citation type="submission" date="2018-05" db="EMBL/GenBank/DDBJ databases">
        <authorList>
            <person name="Lanie J.A."/>
            <person name="Ng W.-L."/>
            <person name="Kazmierczak K.M."/>
            <person name="Andrzejewski T.M."/>
            <person name="Davidsen T.M."/>
            <person name="Wayne K.J."/>
            <person name="Tettelin H."/>
            <person name="Glass J.I."/>
            <person name="Rusch D."/>
            <person name="Podicherti R."/>
            <person name="Tsui H.-C.T."/>
            <person name="Winkler M.E."/>
        </authorList>
    </citation>
    <scope>NUCLEOTIDE SEQUENCE</scope>
</reference>
<keyword evidence="9" id="KW-0472">Membrane</keyword>
<dbReference type="PANTHER" id="PTHR11712">
    <property type="entry name" value="POLYKETIDE SYNTHASE-RELATED"/>
    <property type="match status" value="1"/>
</dbReference>
<dbReference type="EMBL" id="UINC01001705">
    <property type="protein sequence ID" value="SUZ87012.1"/>
    <property type="molecule type" value="Genomic_DNA"/>
</dbReference>
<comment type="subcellular location">
    <subcellularLocation>
        <location evidence="1">Cell inner membrane</location>
    </subcellularLocation>
</comment>
<dbReference type="SUPFAM" id="SSF53901">
    <property type="entry name" value="Thiolase-like"/>
    <property type="match status" value="2"/>
</dbReference>
<dbReference type="GO" id="GO:0009877">
    <property type="term" value="P:nodulation"/>
    <property type="evidence" value="ECO:0007669"/>
    <property type="project" value="UniProtKB-KW"/>
</dbReference>
<keyword evidence="6" id="KW-0808">Transferase</keyword>
<sequence length="411" mass="42679">VSGRRVFVTGLGLVSPHGEDPAKIFERICLGESAIRLVQSGVPELGTDVLLASIDFEPGDRINKADLLFMARAAQMAVVATRNALEDSGLMADGRGPEEAGVYMGCGLGGAEILQRSYRTYFERHSRRVRPTTVPLIMASGPASQVCMRFGIRGPAQTYSIACASSSVAIGEAFRSIRDGHSDVVIAGGAEAMLNDGSVAAWQAVGVIAKEHTDGAGASCRPFDLERTGLVLGEGAATLILESEERAAARGAELLAEIIGFGASSDAHKLTEPSVEGQERAMRNALEDAGVPADAVGYINAHATGTPAGDPVEIDAIKRVFGATAQRVAVSSTKSMHGHLVGASGALECAIAAMALHERRIPPTANLTVPDPACDLDCVAHVGRDAPDLEAALSNSFAFGGSNATLVLRRV</sequence>
<dbReference type="NCBIfam" id="NF005589">
    <property type="entry name" value="PRK07314.1"/>
    <property type="match status" value="1"/>
</dbReference>
<dbReference type="PROSITE" id="PS52004">
    <property type="entry name" value="KS3_2"/>
    <property type="match status" value="1"/>
</dbReference>
<organism evidence="14">
    <name type="scientific">marine metagenome</name>
    <dbReference type="NCBI Taxonomy" id="408172"/>
    <lineage>
        <taxon>unclassified sequences</taxon>
        <taxon>metagenomes</taxon>
        <taxon>ecological metagenomes</taxon>
    </lineage>
</organism>
<evidence type="ECO:0000256" key="5">
    <source>
        <dbReference type="ARBA" id="ARBA00022519"/>
    </source>
</evidence>
<dbReference type="GO" id="GO:0006633">
    <property type="term" value="P:fatty acid biosynthetic process"/>
    <property type="evidence" value="ECO:0007669"/>
    <property type="project" value="TreeGrafter"/>
</dbReference>
<evidence type="ECO:0000256" key="4">
    <source>
        <dbReference type="ARBA" id="ARBA00022475"/>
    </source>
</evidence>
<keyword evidence="8" id="KW-1133">Transmembrane helix</keyword>
<protein>
    <recommendedName>
        <fullName evidence="11">Nodulation protein E</fullName>
    </recommendedName>
    <alternativeName>
        <fullName evidence="12">Host-specificity of nodulation protein B</fullName>
    </alternativeName>
</protein>
<feature type="domain" description="Ketosynthase family 3 (KS3)" evidence="13">
    <location>
        <begin position="3"/>
        <end position="410"/>
    </location>
</feature>
<evidence type="ECO:0000256" key="2">
    <source>
        <dbReference type="ARBA" id="ARBA00008467"/>
    </source>
</evidence>
<name>A0A381R5Q0_9ZZZZ</name>
<dbReference type="Pfam" id="PF00109">
    <property type="entry name" value="ketoacyl-synt"/>
    <property type="match status" value="1"/>
</dbReference>
<dbReference type="PANTHER" id="PTHR11712:SF352">
    <property type="entry name" value="3-OXOACYL-[ACYL-CARRIER-PROTEIN] SYNTHASE"/>
    <property type="match status" value="1"/>
</dbReference>
<keyword evidence="4" id="KW-1003">Cell membrane</keyword>
<dbReference type="InterPro" id="IPR014031">
    <property type="entry name" value="Ketoacyl_synth_C"/>
</dbReference>
<evidence type="ECO:0000259" key="13">
    <source>
        <dbReference type="PROSITE" id="PS52004"/>
    </source>
</evidence>
<keyword evidence="5" id="KW-0997">Cell inner membrane</keyword>
<dbReference type="CDD" id="cd00834">
    <property type="entry name" value="KAS_I_II"/>
    <property type="match status" value="1"/>
</dbReference>
<accession>A0A381R5Q0</accession>
<comment type="similarity">
    <text evidence="2">Belongs to the thiolase-like superfamily. Beta-ketoacyl-ACP synthases family.</text>
</comment>
<proteinExistence type="inferred from homology"/>
<dbReference type="AlphaFoldDB" id="A0A381R5Q0"/>
<dbReference type="Gene3D" id="3.40.47.10">
    <property type="match status" value="1"/>
</dbReference>
<evidence type="ECO:0000256" key="6">
    <source>
        <dbReference type="ARBA" id="ARBA00022679"/>
    </source>
</evidence>
<evidence type="ECO:0000256" key="1">
    <source>
        <dbReference type="ARBA" id="ARBA00004533"/>
    </source>
</evidence>
<feature type="non-terminal residue" evidence="14">
    <location>
        <position position="1"/>
    </location>
</feature>
<comment type="function">
    <text evidence="10">Proposed to synthesize NOD factor fatty acyl chain. Involved in the synthesis of a highly unsaturated fatty acid moiety, which forms part of a lipo-oligosaccharide that is responsible for host specificity.</text>
</comment>
<evidence type="ECO:0000256" key="9">
    <source>
        <dbReference type="ARBA" id="ARBA00023136"/>
    </source>
</evidence>
<evidence type="ECO:0000256" key="11">
    <source>
        <dbReference type="ARBA" id="ARBA00039445"/>
    </source>
</evidence>
<dbReference type="GO" id="GO:0004315">
    <property type="term" value="F:3-oxoacyl-[acyl-carrier-protein] synthase activity"/>
    <property type="evidence" value="ECO:0007669"/>
    <property type="project" value="TreeGrafter"/>
</dbReference>
<dbReference type="SMART" id="SM00825">
    <property type="entry name" value="PKS_KS"/>
    <property type="match status" value="1"/>
</dbReference>
<dbReference type="GO" id="GO:0005886">
    <property type="term" value="C:plasma membrane"/>
    <property type="evidence" value="ECO:0007669"/>
    <property type="project" value="UniProtKB-SubCell"/>
</dbReference>
<dbReference type="InterPro" id="IPR000794">
    <property type="entry name" value="Beta-ketoacyl_synthase"/>
</dbReference>
<dbReference type="InterPro" id="IPR016039">
    <property type="entry name" value="Thiolase-like"/>
</dbReference>